<dbReference type="Pfam" id="PF03168">
    <property type="entry name" value="LEA_2"/>
    <property type="match status" value="1"/>
</dbReference>
<evidence type="ECO:0000256" key="1">
    <source>
        <dbReference type="ARBA" id="ARBA00004167"/>
    </source>
</evidence>
<name>A0A843UF61_COLES</name>
<dbReference type="GO" id="GO:0098542">
    <property type="term" value="P:defense response to other organism"/>
    <property type="evidence" value="ECO:0007669"/>
    <property type="project" value="InterPro"/>
</dbReference>
<dbReference type="SMART" id="SM00769">
    <property type="entry name" value="WHy"/>
    <property type="match status" value="1"/>
</dbReference>
<dbReference type="InterPro" id="IPR013990">
    <property type="entry name" value="WHy-dom"/>
</dbReference>
<dbReference type="Gene3D" id="2.60.40.1820">
    <property type="match status" value="1"/>
</dbReference>
<dbReference type="GO" id="GO:0016020">
    <property type="term" value="C:membrane"/>
    <property type="evidence" value="ECO:0007669"/>
    <property type="project" value="UniProtKB-SubCell"/>
</dbReference>
<evidence type="ECO:0000256" key="4">
    <source>
        <dbReference type="ARBA" id="ARBA00023136"/>
    </source>
</evidence>
<dbReference type="InterPro" id="IPR044839">
    <property type="entry name" value="NDR1-like"/>
</dbReference>
<evidence type="ECO:0000313" key="6">
    <source>
        <dbReference type="EMBL" id="MQL80716.1"/>
    </source>
</evidence>
<dbReference type="PANTHER" id="PTHR31234">
    <property type="entry name" value="LATE EMBRYOGENESIS ABUNDANT (LEA) HYDROXYPROLINE-RICH GLYCOPROTEIN FAMILY"/>
    <property type="match status" value="1"/>
</dbReference>
<proteinExistence type="predicted"/>
<feature type="domain" description="Water stress and hypersensitive response" evidence="5">
    <location>
        <begin position="37"/>
        <end position="152"/>
    </location>
</feature>
<reference evidence="6" key="1">
    <citation type="submission" date="2017-07" db="EMBL/GenBank/DDBJ databases">
        <title>Taro Niue Genome Assembly and Annotation.</title>
        <authorList>
            <person name="Atibalentja N."/>
            <person name="Keating K."/>
            <person name="Fields C.J."/>
        </authorList>
    </citation>
    <scope>NUCLEOTIDE SEQUENCE</scope>
    <source>
        <strain evidence="6">Niue_2</strain>
        <tissue evidence="6">Leaf</tissue>
    </source>
</reference>
<keyword evidence="2" id="KW-0812">Transmembrane</keyword>
<evidence type="ECO:0000259" key="5">
    <source>
        <dbReference type="SMART" id="SM00769"/>
    </source>
</evidence>
<comment type="subcellular location">
    <subcellularLocation>
        <location evidence="1">Membrane</location>
        <topology evidence="1">Single-pass membrane protein</topology>
    </subcellularLocation>
</comment>
<dbReference type="PANTHER" id="PTHR31234:SF2">
    <property type="entry name" value="OS05G0199100 PROTEIN"/>
    <property type="match status" value="1"/>
</dbReference>
<dbReference type="OrthoDB" id="654824at2759"/>
<dbReference type="EMBL" id="NMUH01000521">
    <property type="protein sequence ID" value="MQL80716.1"/>
    <property type="molecule type" value="Genomic_DNA"/>
</dbReference>
<accession>A0A843UF61</accession>
<dbReference type="InterPro" id="IPR004864">
    <property type="entry name" value="LEA_2"/>
</dbReference>
<evidence type="ECO:0000256" key="2">
    <source>
        <dbReference type="ARBA" id="ARBA00022692"/>
    </source>
</evidence>
<dbReference type="AlphaFoldDB" id="A0A843UF61"/>
<comment type="caution">
    <text evidence="6">The sequence shown here is derived from an EMBL/GenBank/DDBJ whole genome shotgun (WGS) entry which is preliminary data.</text>
</comment>
<keyword evidence="4" id="KW-0472">Membrane</keyword>
<dbReference type="GO" id="GO:0009269">
    <property type="term" value="P:response to desiccation"/>
    <property type="evidence" value="ECO:0007669"/>
    <property type="project" value="InterPro"/>
</dbReference>
<dbReference type="SUPFAM" id="SSF117070">
    <property type="entry name" value="LEA14-like"/>
    <property type="match status" value="1"/>
</dbReference>
<sequence length="180" mass="19479">MPKWSWTSALVGAATTAATGALILGKPRDPTFHLISVELSSFHLHLPLLDVELILTVHVTNPNIVPIHYAAATMSIFYQGALLGTAQVQAGSQGPMSCQVLRLAARLDGLELAHHAPALLADAARREMALDATVDIAGTARVLWWAHRFAVHVDSHVVVDPVYLDVVEQENRSETHVYLA</sequence>
<keyword evidence="3" id="KW-1133">Transmembrane helix</keyword>
<evidence type="ECO:0000256" key="3">
    <source>
        <dbReference type="ARBA" id="ARBA00022989"/>
    </source>
</evidence>
<gene>
    <name evidence="6" type="ORF">Taro_013166</name>
</gene>
<keyword evidence="7" id="KW-1185">Reference proteome</keyword>
<organism evidence="6 7">
    <name type="scientific">Colocasia esculenta</name>
    <name type="common">Wild taro</name>
    <name type="synonym">Arum esculentum</name>
    <dbReference type="NCBI Taxonomy" id="4460"/>
    <lineage>
        <taxon>Eukaryota</taxon>
        <taxon>Viridiplantae</taxon>
        <taxon>Streptophyta</taxon>
        <taxon>Embryophyta</taxon>
        <taxon>Tracheophyta</taxon>
        <taxon>Spermatophyta</taxon>
        <taxon>Magnoliopsida</taxon>
        <taxon>Liliopsida</taxon>
        <taxon>Araceae</taxon>
        <taxon>Aroideae</taxon>
        <taxon>Colocasieae</taxon>
        <taxon>Colocasia</taxon>
    </lineage>
</organism>
<protein>
    <recommendedName>
        <fullName evidence="5">Water stress and hypersensitive response domain-containing protein</fullName>
    </recommendedName>
</protein>
<dbReference type="Proteomes" id="UP000652761">
    <property type="component" value="Unassembled WGS sequence"/>
</dbReference>
<evidence type="ECO:0000313" key="7">
    <source>
        <dbReference type="Proteomes" id="UP000652761"/>
    </source>
</evidence>